<reference evidence="4" key="2">
    <citation type="submission" date="2015-01" db="EMBL/GenBank/DDBJ databases">
        <title>Evolutionary Origins and Diversification of the Mycorrhizal Mutualists.</title>
        <authorList>
            <consortium name="DOE Joint Genome Institute"/>
            <consortium name="Mycorrhizal Genomics Consortium"/>
            <person name="Kohler A."/>
            <person name="Kuo A."/>
            <person name="Nagy L.G."/>
            <person name="Floudas D."/>
            <person name="Copeland A."/>
            <person name="Barry K.W."/>
            <person name="Cichocki N."/>
            <person name="Veneault-Fourrey C."/>
            <person name="LaButti K."/>
            <person name="Lindquist E.A."/>
            <person name="Lipzen A."/>
            <person name="Lundell T."/>
            <person name="Morin E."/>
            <person name="Murat C."/>
            <person name="Riley R."/>
            <person name="Ohm R."/>
            <person name="Sun H."/>
            <person name="Tunlid A."/>
            <person name="Henrissat B."/>
            <person name="Grigoriev I.V."/>
            <person name="Hibbett D.S."/>
            <person name="Martin F."/>
        </authorList>
    </citation>
    <scope>NUCLEOTIDE SEQUENCE [LARGE SCALE GENOMIC DNA]</scope>
    <source>
        <strain evidence="4">MUT 4182</strain>
    </source>
</reference>
<dbReference type="InterPro" id="IPR013328">
    <property type="entry name" value="6PGD_dom2"/>
</dbReference>
<dbReference type="OrthoDB" id="3609at2759"/>
<dbReference type="AlphaFoldDB" id="A0A0C3LFU3"/>
<protein>
    <recommendedName>
        <fullName evidence="5">Ketopantoate reductase</fullName>
    </recommendedName>
</protein>
<dbReference type="Pfam" id="PF08546">
    <property type="entry name" value="ApbA_C"/>
    <property type="match status" value="1"/>
</dbReference>
<dbReference type="InterPro" id="IPR051402">
    <property type="entry name" value="KPR-Related"/>
</dbReference>
<evidence type="ECO:0000313" key="3">
    <source>
        <dbReference type="EMBL" id="KIO32798.1"/>
    </source>
</evidence>
<name>A0A0C3LFU3_9AGAM</name>
<evidence type="ECO:0000313" key="4">
    <source>
        <dbReference type="Proteomes" id="UP000054248"/>
    </source>
</evidence>
<dbReference type="Gene3D" id="3.40.50.720">
    <property type="entry name" value="NAD(P)-binding Rossmann-like Domain"/>
    <property type="match status" value="1"/>
</dbReference>
<dbReference type="InterPro" id="IPR036291">
    <property type="entry name" value="NAD(P)-bd_dom_sf"/>
</dbReference>
<dbReference type="GO" id="GO:0005737">
    <property type="term" value="C:cytoplasm"/>
    <property type="evidence" value="ECO:0007669"/>
    <property type="project" value="TreeGrafter"/>
</dbReference>
<dbReference type="FunFam" id="1.10.1040.10:FF:000017">
    <property type="entry name" value="2-dehydropantoate 2-reductase"/>
    <property type="match status" value="1"/>
</dbReference>
<reference evidence="3 4" key="1">
    <citation type="submission" date="2014-04" db="EMBL/GenBank/DDBJ databases">
        <authorList>
            <consortium name="DOE Joint Genome Institute"/>
            <person name="Kuo A."/>
            <person name="Girlanda M."/>
            <person name="Perotto S."/>
            <person name="Kohler A."/>
            <person name="Nagy L.G."/>
            <person name="Floudas D."/>
            <person name="Copeland A."/>
            <person name="Barry K.W."/>
            <person name="Cichocki N."/>
            <person name="Veneault-Fourrey C."/>
            <person name="LaButti K."/>
            <person name="Lindquist E.A."/>
            <person name="Lipzen A."/>
            <person name="Lundell T."/>
            <person name="Morin E."/>
            <person name="Murat C."/>
            <person name="Sun H."/>
            <person name="Tunlid A."/>
            <person name="Henrissat B."/>
            <person name="Grigoriev I.V."/>
            <person name="Hibbett D.S."/>
            <person name="Martin F."/>
            <person name="Nordberg H.P."/>
            <person name="Cantor M.N."/>
            <person name="Hua S.X."/>
        </authorList>
    </citation>
    <scope>NUCLEOTIDE SEQUENCE [LARGE SCALE GENOMIC DNA]</scope>
    <source>
        <strain evidence="3 4">MUT 4182</strain>
    </source>
</reference>
<dbReference type="SUPFAM" id="SSF48179">
    <property type="entry name" value="6-phosphogluconate dehydrogenase C-terminal domain-like"/>
    <property type="match status" value="1"/>
</dbReference>
<evidence type="ECO:0000259" key="1">
    <source>
        <dbReference type="Pfam" id="PF02558"/>
    </source>
</evidence>
<dbReference type="InterPro" id="IPR013332">
    <property type="entry name" value="KPR_N"/>
</dbReference>
<dbReference type="HOGENOM" id="CLU_031468_2_1_1"/>
<sequence length="347" mass="38397">MPCNVLVIGYGAVGIVTTYALQKTGKVNVTAVARSNYQTVCDGRMVLKSKKYGDIRDFQPFRVVRTVTEAVDQAYDYVVVATKAIPELYSTSEMVAPLLSSDYKYPQPTYVLMQNGLGVERDLHAALQEKKGTRSARIITGAVVIMSNVIGDTVVHGDFSRFFGGFYQDEKGCPSISSADEETLHLLMDLLEEGGWEAKADPNAQAVKFQKNVFNASLSMLSCLTRVPFHAFFNDQLASQSVAHMLQTIVTELNAVGRALGHPPAYLRDPAEFVEHHQRQRHFEGTTGHKSSALLDVEAGRPFELEVILGEVVRLGRVSNVPVPTLEMMYHILNIMQRQFVLAAVKK</sequence>
<dbReference type="Proteomes" id="UP000054248">
    <property type="component" value="Unassembled WGS sequence"/>
</dbReference>
<dbReference type="SUPFAM" id="SSF51735">
    <property type="entry name" value="NAD(P)-binding Rossmann-fold domains"/>
    <property type="match status" value="1"/>
</dbReference>
<dbReference type="PANTHER" id="PTHR21708">
    <property type="entry name" value="PROBABLE 2-DEHYDROPANTOATE 2-REDUCTASE"/>
    <property type="match status" value="1"/>
</dbReference>
<dbReference type="PANTHER" id="PTHR21708:SF43">
    <property type="entry name" value="KETOPANTOATE REDUCTASE C-TERMINAL DOMAIN-CONTAINING PROTEIN"/>
    <property type="match status" value="1"/>
</dbReference>
<keyword evidence="4" id="KW-1185">Reference proteome</keyword>
<dbReference type="Pfam" id="PF02558">
    <property type="entry name" value="ApbA"/>
    <property type="match status" value="1"/>
</dbReference>
<feature type="domain" description="Ketopantoate reductase C-terminal" evidence="2">
    <location>
        <begin position="204"/>
        <end position="336"/>
    </location>
</feature>
<dbReference type="Gene3D" id="1.10.1040.10">
    <property type="entry name" value="N-(1-d-carboxylethyl)-l-norvaline Dehydrogenase, domain 2"/>
    <property type="match status" value="1"/>
</dbReference>
<dbReference type="EMBL" id="KN822952">
    <property type="protein sequence ID" value="KIO32798.1"/>
    <property type="molecule type" value="Genomic_DNA"/>
</dbReference>
<organism evidence="3 4">
    <name type="scientific">Tulasnella calospora MUT 4182</name>
    <dbReference type="NCBI Taxonomy" id="1051891"/>
    <lineage>
        <taxon>Eukaryota</taxon>
        <taxon>Fungi</taxon>
        <taxon>Dikarya</taxon>
        <taxon>Basidiomycota</taxon>
        <taxon>Agaricomycotina</taxon>
        <taxon>Agaricomycetes</taxon>
        <taxon>Cantharellales</taxon>
        <taxon>Tulasnellaceae</taxon>
        <taxon>Tulasnella</taxon>
    </lineage>
</organism>
<accession>A0A0C3LFU3</accession>
<dbReference type="InterPro" id="IPR013752">
    <property type="entry name" value="KPA_reductase"/>
</dbReference>
<evidence type="ECO:0008006" key="5">
    <source>
        <dbReference type="Google" id="ProtNLM"/>
    </source>
</evidence>
<dbReference type="InterPro" id="IPR008927">
    <property type="entry name" value="6-PGluconate_DH-like_C_sf"/>
</dbReference>
<feature type="domain" description="Ketopantoate reductase N-terminal" evidence="1">
    <location>
        <begin position="5"/>
        <end position="156"/>
    </location>
</feature>
<evidence type="ECO:0000259" key="2">
    <source>
        <dbReference type="Pfam" id="PF08546"/>
    </source>
</evidence>
<gene>
    <name evidence="3" type="ORF">M407DRAFT_18263</name>
</gene>
<dbReference type="STRING" id="1051891.A0A0C3LFU3"/>
<proteinExistence type="predicted"/>